<feature type="region of interest" description="Disordered" evidence="1">
    <location>
        <begin position="1"/>
        <end position="21"/>
    </location>
</feature>
<evidence type="ECO:0000256" key="1">
    <source>
        <dbReference type="SAM" id="MobiDB-lite"/>
    </source>
</evidence>
<organism evidence="2 3">
    <name type="scientific">Coccidioides posadasii RMSCC 3488</name>
    <dbReference type="NCBI Taxonomy" id="454284"/>
    <lineage>
        <taxon>Eukaryota</taxon>
        <taxon>Fungi</taxon>
        <taxon>Dikarya</taxon>
        <taxon>Ascomycota</taxon>
        <taxon>Pezizomycotina</taxon>
        <taxon>Eurotiomycetes</taxon>
        <taxon>Eurotiomycetidae</taxon>
        <taxon>Onygenales</taxon>
        <taxon>Onygenaceae</taxon>
        <taxon>Coccidioides</taxon>
    </lineage>
</organism>
<sequence>MQAVIQRESQSRQMTQKKVKPWKTELQADDCEEEEISSLCKEGHNSIGQRVNGKNRVFNVGGGKLIQAVKGRYSPDLKATAGQRLYQEISGPFVPIWTGRAFYSQDLKQFRGMFLQDERIAPTMNALRDGSDIRRIRELPWHLAKCIQKMKDMVG</sequence>
<accession>A0A0J6IGS5</accession>
<protein>
    <submittedName>
        <fullName evidence="2">Uncharacterized protein</fullName>
    </submittedName>
</protein>
<reference evidence="3" key="2">
    <citation type="journal article" date="2009" name="Genome Res.">
        <title>Comparative genomic analyses of the human fungal pathogens Coccidioides and their relatives.</title>
        <authorList>
            <person name="Sharpton T.J."/>
            <person name="Stajich J.E."/>
            <person name="Rounsley S.D."/>
            <person name="Gardner M.J."/>
            <person name="Wortman J.R."/>
            <person name="Jordar V.S."/>
            <person name="Maiti R."/>
            <person name="Kodira C.D."/>
            <person name="Neafsey D.E."/>
            <person name="Zeng Q."/>
            <person name="Hung C.-Y."/>
            <person name="McMahan C."/>
            <person name="Muszewska A."/>
            <person name="Grynberg M."/>
            <person name="Mandel M.A."/>
            <person name="Kellner E.M."/>
            <person name="Barker B.M."/>
            <person name="Galgiani J.N."/>
            <person name="Orbach M.J."/>
            <person name="Kirkland T.N."/>
            <person name="Cole G.T."/>
            <person name="Henn M.R."/>
            <person name="Birren B.W."/>
            <person name="Taylor J.W."/>
        </authorList>
    </citation>
    <scope>NUCLEOTIDE SEQUENCE [LARGE SCALE GENOMIC DNA]</scope>
    <source>
        <strain evidence="3">RMSCC 3488</strain>
    </source>
</reference>
<dbReference type="AlphaFoldDB" id="A0A0J6IGS5"/>
<reference evidence="2 3" key="1">
    <citation type="submission" date="2007-06" db="EMBL/GenBank/DDBJ databases">
        <title>The Genome Sequence of Coccidioides posadasii RMSCC_3488.</title>
        <authorList>
            <consortium name="Coccidioides Genome Resources Consortium"/>
            <consortium name="The Broad Institute Genome Sequencing Platform"/>
            <person name="Henn M.R."/>
            <person name="Sykes S."/>
            <person name="Young S."/>
            <person name="Jaffe D."/>
            <person name="Berlin A."/>
            <person name="Alvarez P."/>
            <person name="Butler J."/>
            <person name="Gnerre S."/>
            <person name="Grabherr M."/>
            <person name="Mauceli E."/>
            <person name="Brockman W."/>
            <person name="Kodira C."/>
            <person name="Alvarado L."/>
            <person name="Zeng Q."/>
            <person name="Crawford M."/>
            <person name="Antoine C."/>
            <person name="Devon K."/>
            <person name="Galgiani J."/>
            <person name="Orsborn K."/>
            <person name="Lewis M.L."/>
            <person name="Nusbaum C."/>
            <person name="Galagan J."/>
            <person name="Birren B."/>
        </authorList>
    </citation>
    <scope>NUCLEOTIDE SEQUENCE [LARGE SCALE GENOMIC DNA]</scope>
    <source>
        <strain evidence="2 3">RMSCC 3488</strain>
    </source>
</reference>
<name>A0A0J6IGS5_COCPO</name>
<evidence type="ECO:0000313" key="3">
    <source>
        <dbReference type="Proteomes" id="UP000054567"/>
    </source>
</evidence>
<dbReference type="EMBL" id="DS268112">
    <property type="protein sequence ID" value="KMM71042.1"/>
    <property type="molecule type" value="Genomic_DNA"/>
</dbReference>
<reference evidence="3" key="3">
    <citation type="journal article" date="2010" name="Genome Res.">
        <title>Population genomic sequencing of Coccidioides fungi reveals recent hybridization and transposon control.</title>
        <authorList>
            <person name="Neafsey D.E."/>
            <person name="Barker B.M."/>
            <person name="Sharpton T.J."/>
            <person name="Stajich J.E."/>
            <person name="Park D.J."/>
            <person name="Whiston E."/>
            <person name="Hung C.-Y."/>
            <person name="McMahan C."/>
            <person name="White J."/>
            <person name="Sykes S."/>
            <person name="Heiman D."/>
            <person name="Young S."/>
            <person name="Zeng Q."/>
            <person name="Abouelleil A."/>
            <person name="Aftuck L."/>
            <person name="Bessette D."/>
            <person name="Brown A."/>
            <person name="FitzGerald M."/>
            <person name="Lui A."/>
            <person name="Macdonald J.P."/>
            <person name="Priest M."/>
            <person name="Orbach M.J."/>
            <person name="Galgiani J.N."/>
            <person name="Kirkland T.N."/>
            <person name="Cole G.T."/>
            <person name="Birren B.W."/>
            <person name="Henn M.R."/>
            <person name="Taylor J.W."/>
            <person name="Rounsley S.D."/>
        </authorList>
    </citation>
    <scope>NUCLEOTIDE SEQUENCE [LARGE SCALE GENOMIC DNA]</scope>
    <source>
        <strain evidence="3">RMSCC 3488</strain>
    </source>
</reference>
<dbReference type="Proteomes" id="UP000054567">
    <property type="component" value="Unassembled WGS sequence"/>
</dbReference>
<gene>
    <name evidence="2" type="ORF">CPAG_07349</name>
</gene>
<dbReference type="VEuPathDB" id="FungiDB:CPAG_07349"/>
<proteinExistence type="predicted"/>
<evidence type="ECO:0000313" key="2">
    <source>
        <dbReference type="EMBL" id="KMM71042.1"/>
    </source>
</evidence>